<organism evidence="11">
    <name type="scientific">Ooceraea biroi</name>
    <name type="common">Clonal raider ant</name>
    <name type="synonym">Cerapachys biroi</name>
    <dbReference type="NCBI Taxonomy" id="2015173"/>
    <lineage>
        <taxon>Eukaryota</taxon>
        <taxon>Metazoa</taxon>
        <taxon>Ecdysozoa</taxon>
        <taxon>Arthropoda</taxon>
        <taxon>Hexapoda</taxon>
        <taxon>Insecta</taxon>
        <taxon>Pterygota</taxon>
        <taxon>Neoptera</taxon>
        <taxon>Endopterygota</taxon>
        <taxon>Hymenoptera</taxon>
        <taxon>Apocrita</taxon>
        <taxon>Aculeata</taxon>
        <taxon>Formicoidea</taxon>
        <taxon>Formicidae</taxon>
        <taxon>Dorylinae</taxon>
        <taxon>Ooceraea</taxon>
    </lineage>
</organism>
<dbReference type="Proteomes" id="UP000279307">
    <property type="component" value="Chromosome 6"/>
</dbReference>
<evidence type="ECO:0000313" key="11">
    <source>
        <dbReference type="EMBL" id="RLU21174.1"/>
    </source>
</evidence>
<dbReference type="EMBL" id="QOIP01000006">
    <property type="protein sequence ID" value="RLU21174.1"/>
    <property type="molecule type" value="Genomic_DNA"/>
</dbReference>
<evidence type="ECO:0000256" key="2">
    <source>
        <dbReference type="ARBA" id="ARBA00022475"/>
    </source>
</evidence>
<comment type="subcellular location">
    <subcellularLocation>
        <location evidence="1 10">Cell membrane</location>
        <topology evidence="1 10">Multi-pass membrane protein</topology>
    </subcellularLocation>
</comment>
<dbReference type="GO" id="GO:0004984">
    <property type="term" value="F:olfactory receptor activity"/>
    <property type="evidence" value="ECO:0007669"/>
    <property type="project" value="InterPro"/>
</dbReference>
<dbReference type="GO" id="GO:0005886">
    <property type="term" value="C:plasma membrane"/>
    <property type="evidence" value="ECO:0007669"/>
    <property type="project" value="UniProtKB-SubCell"/>
</dbReference>
<dbReference type="InterPro" id="IPR004117">
    <property type="entry name" value="7tm6_olfct_rcpt"/>
</dbReference>
<evidence type="ECO:0000256" key="5">
    <source>
        <dbReference type="ARBA" id="ARBA00022725"/>
    </source>
</evidence>
<dbReference type="Pfam" id="PF02949">
    <property type="entry name" value="7tm_6"/>
    <property type="match status" value="1"/>
</dbReference>
<feature type="transmembrane region" description="Helical" evidence="10">
    <location>
        <begin position="35"/>
        <end position="55"/>
    </location>
</feature>
<comment type="caution">
    <text evidence="11">The sequence shown here is derived from an EMBL/GenBank/DDBJ whole genome shotgun (WGS) entry which is preliminary data.</text>
</comment>
<feature type="transmembrane region" description="Helical" evidence="10">
    <location>
        <begin position="125"/>
        <end position="152"/>
    </location>
</feature>
<name>A0A3L8DL54_OOCBI</name>
<evidence type="ECO:0000256" key="10">
    <source>
        <dbReference type="RuleBase" id="RU351113"/>
    </source>
</evidence>
<evidence type="ECO:0000256" key="7">
    <source>
        <dbReference type="ARBA" id="ARBA00023136"/>
    </source>
</evidence>
<feature type="transmembrane region" description="Helical" evidence="10">
    <location>
        <begin position="175"/>
        <end position="206"/>
    </location>
</feature>
<reference evidence="11" key="1">
    <citation type="journal article" date="2018" name="Genome Res.">
        <title>The genomic architecture and molecular evolution of ant odorant receptors.</title>
        <authorList>
            <person name="McKenzie S.K."/>
            <person name="Kronauer D.J.C."/>
        </authorList>
    </citation>
    <scope>NUCLEOTIDE SEQUENCE [LARGE SCALE GENOMIC DNA]</scope>
    <source>
        <strain evidence="11">Clonal line C1</strain>
    </source>
</reference>
<evidence type="ECO:0000256" key="1">
    <source>
        <dbReference type="ARBA" id="ARBA00004651"/>
    </source>
</evidence>
<evidence type="ECO:0000256" key="6">
    <source>
        <dbReference type="ARBA" id="ARBA00022989"/>
    </source>
</evidence>
<evidence type="ECO:0000256" key="9">
    <source>
        <dbReference type="ARBA" id="ARBA00023224"/>
    </source>
</evidence>
<dbReference type="GO" id="GO:0005549">
    <property type="term" value="F:odorant binding"/>
    <property type="evidence" value="ECO:0007669"/>
    <property type="project" value="InterPro"/>
</dbReference>
<dbReference type="PANTHER" id="PTHR21137">
    <property type="entry name" value="ODORANT RECEPTOR"/>
    <property type="match status" value="1"/>
</dbReference>
<evidence type="ECO:0000256" key="4">
    <source>
        <dbReference type="ARBA" id="ARBA00022692"/>
    </source>
</evidence>
<gene>
    <name evidence="11" type="ORF">DMN91_005547</name>
</gene>
<sequence>MCCIKLPSLRVNRILLLVVGLWPYKQDKFVRLQLILFYVIMMSFVIFQFTTLLTLKRTSQIIIEVLSTTFFFIACMIKYSSFCFNINAIKHLLDLLQHTYDELRDEGEVAIIEKYWNLAKRYTKVLLITAICALSLGIFISLLPLIFNIALYTNTSQLYISLFIVKEYLVDQENYIFLIILHTNVAGFMLVIAMLATGTMTIMYLLHACGMFRVASYRVQQAMTSINRETSTKKNEKCVYVGIICAIDMHRKAIRFVTMLMSVLNIYYFLLIAALVISASLNLFRIFENVSSRLDIYELIIPFVFLFTLFIYMFVANKLSQQIIDHNNHVFTTVYNVEWHVASLRIQKLILFLLQRGTKSYNIVVGGLFVASLEGFAKLTSASISYFTVIYSVKK</sequence>
<keyword evidence="9 10" id="KW-0807">Transducer</keyword>
<accession>A0A3L8DL54</accession>
<feature type="transmembrane region" description="Helical" evidence="10">
    <location>
        <begin position="259"/>
        <end position="284"/>
    </location>
</feature>
<keyword evidence="2" id="KW-1003">Cell membrane</keyword>
<dbReference type="AlphaFoldDB" id="A0A3L8DL54"/>
<keyword evidence="5 10" id="KW-0552">Olfaction</keyword>
<keyword evidence="3 10" id="KW-0716">Sensory transduction</keyword>
<feature type="transmembrane region" description="Helical" evidence="10">
    <location>
        <begin position="61"/>
        <end position="80"/>
    </location>
</feature>
<keyword evidence="8 10" id="KW-0675">Receptor</keyword>
<evidence type="ECO:0000256" key="8">
    <source>
        <dbReference type="ARBA" id="ARBA00023170"/>
    </source>
</evidence>
<keyword evidence="6 10" id="KW-1133">Transmembrane helix</keyword>
<protein>
    <recommendedName>
        <fullName evidence="10">Odorant receptor</fullName>
    </recommendedName>
</protein>
<feature type="transmembrane region" description="Helical" evidence="10">
    <location>
        <begin position="296"/>
        <end position="315"/>
    </location>
</feature>
<reference evidence="11" key="2">
    <citation type="submission" date="2018-07" db="EMBL/GenBank/DDBJ databases">
        <authorList>
            <person name="Mckenzie S.K."/>
            <person name="Kronauer D.J.C."/>
        </authorList>
    </citation>
    <scope>NUCLEOTIDE SEQUENCE</scope>
    <source>
        <strain evidence="11">Clonal line C1</strain>
    </source>
</reference>
<dbReference type="PANTHER" id="PTHR21137:SF35">
    <property type="entry name" value="ODORANT RECEPTOR 19A-RELATED"/>
    <property type="match status" value="1"/>
</dbReference>
<evidence type="ECO:0000256" key="3">
    <source>
        <dbReference type="ARBA" id="ARBA00022606"/>
    </source>
</evidence>
<dbReference type="GO" id="GO:0007165">
    <property type="term" value="P:signal transduction"/>
    <property type="evidence" value="ECO:0007669"/>
    <property type="project" value="UniProtKB-KW"/>
</dbReference>
<keyword evidence="4 10" id="KW-0812">Transmembrane</keyword>
<comment type="similarity">
    <text evidence="10">Belongs to the insect chemoreceptor superfamily. Heteromeric odorant receptor channel (TC 1.A.69) family.</text>
</comment>
<comment type="caution">
    <text evidence="10">Lacks conserved residue(s) required for the propagation of feature annotation.</text>
</comment>
<proteinExistence type="inferred from homology"/>
<dbReference type="OrthoDB" id="7542426at2759"/>
<keyword evidence="7 10" id="KW-0472">Membrane</keyword>